<organism evidence="1 2">
    <name type="scientific">Sphaerobolus stellatus (strain SS14)</name>
    <dbReference type="NCBI Taxonomy" id="990650"/>
    <lineage>
        <taxon>Eukaryota</taxon>
        <taxon>Fungi</taxon>
        <taxon>Dikarya</taxon>
        <taxon>Basidiomycota</taxon>
        <taxon>Agaricomycotina</taxon>
        <taxon>Agaricomycetes</taxon>
        <taxon>Phallomycetidae</taxon>
        <taxon>Geastrales</taxon>
        <taxon>Sphaerobolaceae</taxon>
        <taxon>Sphaerobolus</taxon>
    </lineage>
</organism>
<dbReference type="Proteomes" id="UP000054279">
    <property type="component" value="Unassembled WGS sequence"/>
</dbReference>
<name>A0A0C9VEI9_SPHS4</name>
<proteinExistence type="predicted"/>
<accession>A0A0C9VEI9</accession>
<dbReference type="HOGENOM" id="CLU_418659_0_0_1"/>
<evidence type="ECO:0000313" key="1">
    <source>
        <dbReference type="EMBL" id="KIJ36015.1"/>
    </source>
</evidence>
<gene>
    <name evidence="1" type="ORF">M422DRAFT_51230</name>
</gene>
<sequence>MATSMATAAAMEWLFKVSTNPDVESVLLDSIPHANWPEGWDRKMTSTIHDAIGPVIPGSSLLTGEAVARIKASIYLDPCLSLHMLGICRFADDVTIRSLGSLLCLTVGIPSNAEVLSWSTIRNPAFDLRWMSYILPYIPVWFRRSHVEIPSGVFHLIEVCLADHSEVLVSNGLLCLLAVLDSCLDDTEKLLTLPPFKETMRRVPVLIRHCYKNISEIFALISWQDNEEMTEREHSICSCLNIFANMSRNCDPVSTIAGHLRPYQKEEWRLRLLLLCSSTPRLPSRHAAISVLRHPLQEVDSWFPSYSFELEAQKGLLDALDVLLTMGSSKYSVRDHLLLLTCPDWGGFNLTKQSLRSISKNFIAALRSKDCSTKNAAIFALVSFKEQLLSLQESELRTQLSRELSNAIPQELQYSIQPLALPLRDDNLISAFSWWNPEQSSGLRYLCLLASLSKCKYWRKCIVKDGHLKKVSIIQAALGDPKIESWRTDCMGTCLHVTLLIGNLEQDLYPSITHDNESNVRLLTAHFGRDSQSHSILLDSEMKQIKDWCISLYLFRYYATLQSSNRTNSHFSSSGFNMRKFIDGLHKWDRFPRIQTIRKIVDGLHKEERFTLIQIIQRWIVPLKLSGRKRRHTICGEDYKHCEVTVKGPLRPQGT</sequence>
<evidence type="ECO:0000313" key="2">
    <source>
        <dbReference type="Proteomes" id="UP000054279"/>
    </source>
</evidence>
<keyword evidence="2" id="KW-1185">Reference proteome</keyword>
<protein>
    <submittedName>
        <fullName evidence="1">Uncharacterized protein</fullName>
    </submittedName>
</protein>
<reference evidence="1 2" key="1">
    <citation type="submission" date="2014-06" db="EMBL/GenBank/DDBJ databases">
        <title>Evolutionary Origins and Diversification of the Mycorrhizal Mutualists.</title>
        <authorList>
            <consortium name="DOE Joint Genome Institute"/>
            <consortium name="Mycorrhizal Genomics Consortium"/>
            <person name="Kohler A."/>
            <person name="Kuo A."/>
            <person name="Nagy L.G."/>
            <person name="Floudas D."/>
            <person name="Copeland A."/>
            <person name="Barry K.W."/>
            <person name="Cichocki N."/>
            <person name="Veneault-Fourrey C."/>
            <person name="LaButti K."/>
            <person name="Lindquist E.A."/>
            <person name="Lipzen A."/>
            <person name="Lundell T."/>
            <person name="Morin E."/>
            <person name="Murat C."/>
            <person name="Riley R."/>
            <person name="Ohm R."/>
            <person name="Sun H."/>
            <person name="Tunlid A."/>
            <person name="Henrissat B."/>
            <person name="Grigoriev I.V."/>
            <person name="Hibbett D.S."/>
            <person name="Martin F."/>
        </authorList>
    </citation>
    <scope>NUCLEOTIDE SEQUENCE [LARGE SCALE GENOMIC DNA]</scope>
    <source>
        <strain evidence="1 2">SS14</strain>
    </source>
</reference>
<dbReference type="EMBL" id="KN837182">
    <property type="protein sequence ID" value="KIJ36015.1"/>
    <property type="molecule type" value="Genomic_DNA"/>
</dbReference>
<dbReference type="AlphaFoldDB" id="A0A0C9VEI9"/>